<proteinExistence type="predicted"/>
<dbReference type="Proteomes" id="UP000176050">
    <property type="component" value="Chromosome"/>
</dbReference>
<name>A0A1D8P6A2_9FLAO</name>
<sequence>MILSIVLPVYNVSEYIEKCIRSCSNQDIPITEYEIIAINDGSPDDSLHICEKLAAEVKNLKIVSQENRGLSGARNTGLRHSKGEYVWFVDSDDWINDNCLKEITLKLKSIKSDIFWLGHNVVTSSKVLDSFIPKEIEKPVSGEDFFENHLDNLFYIWKFIYKRKFLLDNDLTFYEGILYEDLEFTPRALHIAKTCYNLPKVYYHYLMREGSIVNNIKLRNINDRFFICNRILEKIENTSVSEKYYKVCYEIVVRNVIGTIKMAVRSGVRLPTIVQEVVGKIKIQSFLDTRLKKEMRFIKLNLGAYYAINRFGYKIYKKLKK</sequence>
<organism evidence="4 5">
    <name type="scientific">Urechidicola croceus</name>
    <dbReference type="NCBI Taxonomy" id="1850246"/>
    <lineage>
        <taxon>Bacteria</taxon>
        <taxon>Pseudomonadati</taxon>
        <taxon>Bacteroidota</taxon>
        <taxon>Flavobacteriia</taxon>
        <taxon>Flavobacteriales</taxon>
        <taxon>Flavobacteriaceae</taxon>
        <taxon>Urechidicola</taxon>
    </lineage>
</organism>
<keyword evidence="1" id="KW-0328">Glycosyltransferase</keyword>
<evidence type="ECO:0000256" key="1">
    <source>
        <dbReference type="ARBA" id="ARBA00022676"/>
    </source>
</evidence>
<dbReference type="GO" id="GO:0016758">
    <property type="term" value="F:hexosyltransferase activity"/>
    <property type="evidence" value="ECO:0007669"/>
    <property type="project" value="UniProtKB-ARBA"/>
</dbReference>
<reference evidence="4 5" key="1">
    <citation type="submission" date="2016-10" db="EMBL/GenBank/DDBJ databases">
        <title>Lutibacter sp. LPB0138, isolated from marine gastropod.</title>
        <authorList>
            <person name="Kim E."/>
            <person name="Yi H."/>
        </authorList>
    </citation>
    <scope>NUCLEOTIDE SEQUENCE [LARGE SCALE GENOMIC DNA]</scope>
    <source>
        <strain evidence="4 5">LPB0138</strain>
    </source>
</reference>
<dbReference type="InterPro" id="IPR029044">
    <property type="entry name" value="Nucleotide-diphossugar_trans"/>
</dbReference>
<dbReference type="STRING" id="1850246.LPB138_05160"/>
<evidence type="ECO:0000259" key="3">
    <source>
        <dbReference type="Pfam" id="PF00535"/>
    </source>
</evidence>
<dbReference type="InterPro" id="IPR001173">
    <property type="entry name" value="Glyco_trans_2-like"/>
</dbReference>
<dbReference type="PANTHER" id="PTHR22916:SF51">
    <property type="entry name" value="GLYCOSYLTRANSFERASE EPSH-RELATED"/>
    <property type="match status" value="1"/>
</dbReference>
<dbReference type="Gene3D" id="3.90.550.10">
    <property type="entry name" value="Spore Coat Polysaccharide Biosynthesis Protein SpsA, Chain A"/>
    <property type="match status" value="1"/>
</dbReference>
<dbReference type="KEGG" id="lul:LPB138_05160"/>
<dbReference type="PANTHER" id="PTHR22916">
    <property type="entry name" value="GLYCOSYLTRANSFERASE"/>
    <property type="match status" value="1"/>
</dbReference>
<keyword evidence="5" id="KW-1185">Reference proteome</keyword>
<dbReference type="RefSeq" id="WP_070236244.1">
    <property type="nucleotide sequence ID" value="NZ_CP017478.1"/>
</dbReference>
<gene>
    <name evidence="4" type="ORF">LPB138_05160</name>
</gene>
<dbReference type="EMBL" id="CP017478">
    <property type="protein sequence ID" value="AOW20105.1"/>
    <property type="molecule type" value="Genomic_DNA"/>
</dbReference>
<accession>A0A1D8P6A2</accession>
<dbReference type="SUPFAM" id="SSF53448">
    <property type="entry name" value="Nucleotide-diphospho-sugar transferases"/>
    <property type="match status" value="1"/>
</dbReference>
<evidence type="ECO:0000256" key="2">
    <source>
        <dbReference type="ARBA" id="ARBA00022679"/>
    </source>
</evidence>
<evidence type="ECO:0000313" key="5">
    <source>
        <dbReference type="Proteomes" id="UP000176050"/>
    </source>
</evidence>
<feature type="domain" description="Glycosyltransferase 2-like" evidence="3">
    <location>
        <begin position="4"/>
        <end position="125"/>
    </location>
</feature>
<keyword evidence="2" id="KW-0808">Transferase</keyword>
<dbReference type="OrthoDB" id="396512at2"/>
<dbReference type="CDD" id="cd00761">
    <property type="entry name" value="Glyco_tranf_GTA_type"/>
    <property type="match status" value="1"/>
</dbReference>
<dbReference type="AlphaFoldDB" id="A0A1D8P6A2"/>
<evidence type="ECO:0000313" key="4">
    <source>
        <dbReference type="EMBL" id="AOW20105.1"/>
    </source>
</evidence>
<protein>
    <recommendedName>
        <fullName evidence="3">Glycosyltransferase 2-like domain-containing protein</fullName>
    </recommendedName>
</protein>
<dbReference type="Pfam" id="PF00535">
    <property type="entry name" value="Glycos_transf_2"/>
    <property type="match status" value="1"/>
</dbReference>